<dbReference type="Pfam" id="PF14012">
    <property type="entry name" value="DUF4229"/>
    <property type="match status" value="1"/>
</dbReference>
<gene>
    <name evidence="3" type="ORF">SAMN06297387_12420</name>
</gene>
<proteinExistence type="predicted"/>
<evidence type="ECO:0000256" key="1">
    <source>
        <dbReference type="SAM" id="MobiDB-lite"/>
    </source>
</evidence>
<feature type="region of interest" description="Disordered" evidence="1">
    <location>
        <begin position="1"/>
        <end position="82"/>
    </location>
</feature>
<keyword evidence="4" id="KW-1185">Reference proteome</keyword>
<keyword evidence="2" id="KW-1133">Transmembrane helix</keyword>
<evidence type="ECO:0008006" key="5">
    <source>
        <dbReference type="Google" id="ProtNLM"/>
    </source>
</evidence>
<feature type="compositionally biased region" description="Basic and acidic residues" evidence="1">
    <location>
        <begin position="1"/>
        <end position="29"/>
    </location>
</feature>
<evidence type="ECO:0000256" key="2">
    <source>
        <dbReference type="SAM" id="Phobius"/>
    </source>
</evidence>
<keyword evidence="2" id="KW-0472">Membrane</keyword>
<keyword evidence="2" id="KW-0812">Transmembrane</keyword>
<evidence type="ECO:0000313" key="4">
    <source>
        <dbReference type="Proteomes" id="UP000219072"/>
    </source>
</evidence>
<name>A0A286E4Z1_9ACTN</name>
<dbReference type="Proteomes" id="UP000219072">
    <property type="component" value="Unassembled WGS sequence"/>
</dbReference>
<organism evidence="3 4">
    <name type="scientific">Streptomyces zhaozhouensis</name>
    <dbReference type="NCBI Taxonomy" id="1300267"/>
    <lineage>
        <taxon>Bacteria</taxon>
        <taxon>Bacillati</taxon>
        <taxon>Actinomycetota</taxon>
        <taxon>Actinomycetes</taxon>
        <taxon>Kitasatosporales</taxon>
        <taxon>Streptomycetaceae</taxon>
        <taxon>Streptomyces</taxon>
    </lineage>
</organism>
<dbReference type="AlphaFoldDB" id="A0A286E4Z1"/>
<dbReference type="RefSeq" id="WP_342749111.1">
    <property type="nucleotide sequence ID" value="NZ_OCNE01000024.1"/>
</dbReference>
<reference evidence="3 4" key="1">
    <citation type="submission" date="2017-09" db="EMBL/GenBank/DDBJ databases">
        <authorList>
            <person name="Ehlers B."/>
            <person name="Leendertz F.H."/>
        </authorList>
    </citation>
    <scope>NUCLEOTIDE SEQUENCE [LARGE SCALE GENOMIC DNA]</scope>
    <source>
        <strain evidence="3 4">CGMCC 4.7095</strain>
    </source>
</reference>
<evidence type="ECO:0000313" key="3">
    <source>
        <dbReference type="EMBL" id="SOD65963.1"/>
    </source>
</evidence>
<sequence length="179" mass="18862">MPQQERSARERAASEPAKPERAASERAESDGALPAPRASAEAGHEGAGPAADRAARTEAAEATTEPTTEDDRGPQMTADTATAAVPTRSATLRYTALRFGVFAGCFAVIAVLAYVGVVPESFGTANPLWLAMLSLVVSAPLSLVLLRRQRDQMSEQLAPRVERAKARLSANQGMEDDAS</sequence>
<feature type="transmembrane region" description="Helical" evidence="2">
    <location>
        <begin position="96"/>
        <end position="116"/>
    </location>
</feature>
<dbReference type="EMBL" id="OCNE01000024">
    <property type="protein sequence ID" value="SOD65963.1"/>
    <property type="molecule type" value="Genomic_DNA"/>
</dbReference>
<dbReference type="InterPro" id="IPR025323">
    <property type="entry name" value="DUF4229"/>
</dbReference>
<accession>A0A286E4Z1</accession>
<feature type="transmembrane region" description="Helical" evidence="2">
    <location>
        <begin position="128"/>
        <end position="146"/>
    </location>
</feature>
<protein>
    <recommendedName>
        <fullName evidence="5">DUF4229 domain-containing protein</fullName>
    </recommendedName>
</protein>